<dbReference type="SUPFAM" id="SSF53335">
    <property type="entry name" value="S-adenosyl-L-methionine-dependent methyltransferases"/>
    <property type="match status" value="1"/>
</dbReference>
<keyword evidence="7" id="KW-1185">Reference proteome</keyword>
<dbReference type="InterPro" id="IPR002941">
    <property type="entry name" value="DNA_methylase_N4/N6"/>
</dbReference>
<evidence type="ECO:0000313" key="7">
    <source>
        <dbReference type="Proteomes" id="UP001294412"/>
    </source>
</evidence>
<name>A0ABU5HZI8_9HYPH</name>
<gene>
    <name evidence="6" type="ORF">U0C82_03845</name>
</gene>
<reference evidence="6 7" key="1">
    <citation type="submission" date="2023-12" db="EMBL/GenBank/DDBJ databases">
        <title>Description of Novel Strain Fulvimarina sp. 2208YS6-2-32 isolated from Uroteuthis (Photololigo) edulis.</title>
        <authorList>
            <person name="Park J.-S."/>
        </authorList>
    </citation>
    <scope>NUCLEOTIDE SEQUENCE [LARGE SCALE GENOMIC DNA]</scope>
    <source>
        <strain evidence="6 7">2208YS6-2-32</strain>
    </source>
</reference>
<dbReference type="Pfam" id="PF01555">
    <property type="entry name" value="N6_N4_Mtase"/>
    <property type="match status" value="1"/>
</dbReference>
<comment type="similarity">
    <text evidence="4">Belongs to the N(4)/N(6)-methyltransferase family.</text>
</comment>
<keyword evidence="2" id="KW-0808">Transferase</keyword>
<dbReference type="InterPro" id="IPR029063">
    <property type="entry name" value="SAM-dependent_MTases_sf"/>
</dbReference>
<dbReference type="PRINTS" id="PR00508">
    <property type="entry name" value="S21N4MTFRASE"/>
</dbReference>
<dbReference type="Proteomes" id="UP001294412">
    <property type="component" value="Unassembled WGS sequence"/>
</dbReference>
<dbReference type="Gene3D" id="3.40.50.150">
    <property type="entry name" value="Vaccinia Virus protein VP39"/>
    <property type="match status" value="1"/>
</dbReference>
<feature type="domain" description="DNA methylase N-4/N-6" evidence="5">
    <location>
        <begin position="9"/>
        <end position="279"/>
    </location>
</feature>
<keyword evidence="1 6" id="KW-0489">Methyltransferase</keyword>
<comment type="catalytic activity">
    <reaction evidence="3">
        <text>a 2'-deoxyadenosine in DNA + S-adenosyl-L-methionine = an N(6)-methyl-2'-deoxyadenosine in DNA + S-adenosyl-L-homocysteine + H(+)</text>
        <dbReference type="Rhea" id="RHEA:15197"/>
        <dbReference type="Rhea" id="RHEA-COMP:12418"/>
        <dbReference type="Rhea" id="RHEA-COMP:12419"/>
        <dbReference type="ChEBI" id="CHEBI:15378"/>
        <dbReference type="ChEBI" id="CHEBI:57856"/>
        <dbReference type="ChEBI" id="CHEBI:59789"/>
        <dbReference type="ChEBI" id="CHEBI:90615"/>
        <dbReference type="ChEBI" id="CHEBI:90616"/>
        <dbReference type="EC" id="2.1.1.72"/>
    </reaction>
</comment>
<organism evidence="6 7">
    <name type="scientific">Fulvimarina uroteuthidis</name>
    <dbReference type="NCBI Taxonomy" id="3098149"/>
    <lineage>
        <taxon>Bacteria</taxon>
        <taxon>Pseudomonadati</taxon>
        <taxon>Pseudomonadota</taxon>
        <taxon>Alphaproteobacteria</taxon>
        <taxon>Hyphomicrobiales</taxon>
        <taxon>Aurantimonadaceae</taxon>
        <taxon>Fulvimarina</taxon>
    </lineage>
</organism>
<dbReference type="RefSeq" id="WP_322185972.1">
    <property type="nucleotide sequence ID" value="NZ_JAXLPB010000001.1"/>
</dbReference>
<dbReference type="InterPro" id="IPR001091">
    <property type="entry name" value="RM_Methyltransferase"/>
</dbReference>
<protein>
    <recommendedName>
        <fullName evidence="4">Methyltransferase</fullName>
        <ecNumber evidence="4">2.1.1.-</ecNumber>
    </recommendedName>
</protein>
<evidence type="ECO:0000256" key="3">
    <source>
        <dbReference type="ARBA" id="ARBA00047942"/>
    </source>
</evidence>
<dbReference type="GO" id="GO:0008168">
    <property type="term" value="F:methyltransferase activity"/>
    <property type="evidence" value="ECO:0007669"/>
    <property type="project" value="UniProtKB-KW"/>
</dbReference>
<dbReference type="EC" id="2.1.1.-" evidence="4"/>
<accession>A0ABU5HZI8</accession>
<dbReference type="EMBL" id="JAXLPB010000001">
    <property type="protein sequence ID" value="MDY8108282.1"/>
    <property type="molecule type" value="Genomic_DNA"/>
</dbReference>
<dbReference type="GO" id="GO:0032259">
    <property type="term" value="P:methylation"/>
    <property type="evidence" value="ECO:0007669"/>
    <property type="project" value="UniProtKB-KW"/>
</dbReference>
<sequence>MSGLPKASVHLSVYSPPFGGLYNYSSDERDLSNCRDYDQFFEHYAYVVEQIARVTIPGRCSAVHCMDVPTGNTGSDAYIDFPGDIIRLHQRHGFHFVARHAIWKEPLWVRNRTMQKNLAHKTAVDDSTQCGVASADYLLIFKKKGENPVPVANPVGFMEYAGDDSKMPNDVRRLRGFEGDQKQNKFSHWIWRRYASSIWDDIRMGNVLPYEEGREADDEKHVHPLQLDVIDRVVQMRSNAGETVLTPFMGVGSEVYSAVTKGRRGIGAELKTSYYRQAVRNLENIVSGCRAVKGGQMDAFEIVEAAE</sequence>
<evidence type="ECO:0000259" key="5">
    <source>
        <dbReference type="Pfam" id="PF01555"/>
    </source>
</evidence>
<evidence type="ECO:0000256" key="2">
    <source>
        <dbReference type="ARBA" id="ARBA00022679"/>
    </source>
</evidence>
<comment type="caution">
    <text evidence="6">The sequence shown here is derived from an EMBL/GenBank/DDBJ whole genome shotgun (WGS) entry which is preliminary data.</text>
</comment>
<evidence type="ECO:0000256" key="1">
    <source>
        <dbReference type="ARBA" id="ARBA00022603"/>
    </source>
</evidence>
<evidence type="ECO:0000313" key="6">
    <source>
        <dbReference type="EMBL" id="MDY8108282.1"/>
    </source>
</evidence>
<proteinExistence type="inferred from homology"/>
<evidence type="ECO:0000256" key="4">
    <source>
        <dbReference type="RuleBase" id="RU362026"/>
    </source>
</evidence>